<dbReference type="Pfam" id="PF24878">
    <property type="entry name" value="YkcB_C"/>
    <property type="match status" value="1"/>
</dbReference>
<dbReference type="PANTHER" id="PTHR33908:SF3">
    <property type="entry name" value="UNDECAPRENYL PHOSPHATE-ALPHA-4-AMINO-4-DEOXY-L-ARABINOSE ARABINOSYL TRANSFERASE"/>
    <property type="match status" value="1"/>
</dbReference>
<dbReference type="GO" id="GO:0005886">
    <property type="term" value="C:plasma membrane"/>
    <property type="evidence" value="ECO:0007669"/>
    <property type="project" value="UniProtKB-SubCell"/>
</dbReference>
<sequence>MTVTAALRRRLPLIVLLLATAAIYLIGITRNGMANDFYAASVWAGSEDWKALLFGSLDPSNSITVDKPPLSIWVMGLSARIFGFSSASMLVPQALMAVASVGLLYGALRRLAGEPAGLIAGAVLALTPAAALMFRFNNPDAAMVLLMIAGTYCTVRALQGPGGRWLALAGVSLGLAFLAKMLEGLLVLPALGLVYLVAAPVDWRKRLLHLVGAAAALVVSAGAFVLLTILWPADSRPYLAGSTDNSFMDLVLGYNGFGRVLGQNHKGGGGFAGIPQDCLTALQDRFGGAHGAGGHSGGHGAFGQQPGLTRLFTGEWGLEISFLLPAALVALVAVLWLRRREPRTDLVRAGAILFGTWTVVDGLLLAEMKQAAHPYYSLSVAPGIAGLVGIGMWSAWQRRGDRSGLVALLLQIAAGGGWAFALLCRNDGAAVWGRWVVLGAMVAALGAVLATRGADGPRWQRAITWCLIAVSMLLGPAVYVWSGIAHSQTGGSPMVSTSEHRAGFGGRGGGSSARITALLKATDTTWAAATNGSSSAASMELDSRRPVMAVGGFTGADPSPTLAQFQEDVKHGRIRYYIASAQGRGVPGDVLADLPDQCRDVDLGGSGSTTGAIAAWVQQNYGSEKVGSATVYDLTKPVGAHH</sequence>
<keyword evidence="4 11" id="KW-0808">Transferase</keyword>
<feature type="transmembrane region" description="Helical" evidence="8">
    <location>
        <begin position="462"/>
        <end position="481"/>
    </location>
</feature>
<dbReference type="Proteomes" id="UP000319792">
    <property type="component" value="Unassembled WGS sequence"/>
</dbReference>
<evidence type="ECO:0000259" key="9">
    <source>
        <dbReference type="Pfam" id="PF13231"/>
    </source>
</evidence>
<dbReference type="InterPro" id="IPR050297">
    <property type="entry name" value="LipidA_mod_glycosyltrf_83"/>
</dbReference>
<evidence type="ECO:0000256" key="6">
    <source>
        <dbReference type="ARBA" id="ARBA00022989"/>
    </source>
</evidence>
<evidence type="ECO:0000259" key="10">
    <source>
        <dbReference type="Pfam" id="PF24878"/>
    </source>
</evidence>
<feature type="transmembrane region" description="Helical" evidence="8">
    <location>
        <begin position="405"/>
        <end position="423"/>
    </location>
</feature>
<proteinExistence type="predicted"/>
<evidence type="ECO:0000256" key="5">
    <source>
        <dbReference type="ARBA" id="ARBA00022692"/>
    </source>
</evidence>
<name>A0A5C5RJ72_9ACTN</name>
<evidence type="ECO:0000313" key="12">
    <source>
        <dbReference type="Proteomes" id="UP000319792"/>
    </source>
</evidence>
<feature type="transmembrane region" description="Helical" evidence="8">
    <location>
        <begin position="349"/>
        <end position="368"/>
    </location>
</feature>
<dbReference type="RefSeq" id="WP_146437374.1">
    <property type="nucleotide sequence ID" value="NZ_VIGV01000011.1"/>
</dbReference>
<feature type="transmembrane region" description="Helical" evidence="8">
    <location>
        <begin position="429"/>
        <end position="450"/>
    </location>
</feature>
<comment type="caution">
    <text evidence="11">The sequence shown here is derived from an EMBL/GenBank/DDBJ whole genome shotgun (WGS) entry which is preliminary data.</text>
</comment>
<dbReference type="GO" id="GO:0016763">
    <property type="term" value="F:pentosyltransferase activity"/>
    <property type="evidence" value="ECO:0007669"/>
    <property type="project" value="TreeGrafter"/>
</dbReference>
<feature type="transmembrane region" description="Helical" evidence="8">
    <location>
        <begin position="118"/>
        <end position="134"/>
    </location>
</feature>
<gene>
    <name evidence="11" type="ORF">FK268_20830</name>
</gene>
<dbReference type="InterPro" id="IPR056785">
    <property type="entry name" value="YkcA/B-like_C"/>
</dbReference>
<dbReference type="InterPro" id="IPR038731">
    <property type="entry name" value="RgtA/B/C-like"/>
</dbReference>
<feature type="transmembrane region" description="Helical" evidence="8">
    <location>
        <begin position="374"/>
        <end position="393"/>
    </location>
</feature>
<feature type="domain" description="Putative mannosyltransferase YkcA/B-like C-terminal" evidence="10">
    <location>
        <begin position="520"/>
        <end position="586"/>
    </location>
</feature>
<reference evidence="11 12" key="1">
    <citation type="submission" date="2019-06" db="EMBL/GenBank/DDBJ databases">
        <authorList>
            <person name="Teng J.L.L."/>
            <person name="Lee H.H."/>
            <person name="Lau S.K.P."/>
            <person name="Woo P.C.Y."/>
        </authorList>
    </citation>
    <scope>NUCLEOTIDE SEQUENCE [LARGE SCALE GENOMIC DNA]</scope>
    <source>
        <strain evidence="11 12">HKU70</strain>
    </source>
</reference>
<feature type="transmembrane region" description="Helical" evidence="8">
    <location>
        <begin position="210"/>
        <end position="231"/>
    </location>
</feature>
<dbReference type="AlphaFoldDB" id="A0A5C5RJ72"/>
<accession>A0A5C5RJ72</accession>
<feature type="transmembrane region" description="Helical" evidence="8">
    <location>
        <begin position="165"/>
        <end position="198"/>
    </location>
</feature>
<protein>
    <submittedName>
        <fullName evidence="11">Glycosyltransferase family 39 protein</fullName>
    </submittedName>
</protein>
<feature type="domain" description="Glycosyltransferase RgtA/B/C/D-like" evidence="9">
    <location>
        <begin position="66"/>
        <end position="220"/>
    </location>
</feature>
<organism evidence="11 12">
    <name type="scientific">Tsukamurella sputi</name>
    <dbReference type="NCBI Taxonomy" id="2591848"/>
    <lineage>
        <taxon>Bacteria</taxon>
        <taxon>Bacillati</taxon>
        <taxon>Actinomycetota</taxon>
        <taxon>Actinomycetes</taxon>
        <taxon>Mycobacteriales</taxon>
        <taxon>Tsukamurellaceae</taxon>
        <taxon>Tsukamurella</taxon>
    </lineage>
</organism>
<dbReference type="GO" id="GO:0010041">
    <property type="term" value="P:response to iron(III) ion"/>
    <property type="evidence" value="ECO:0007669"/>
    <property type="project" value="TreeGrafter"/>
</dbReference>
<reference evidence="11 12" key="2">
    <citation type="submission" date="2019-08" db="EMBL/GenBank/DDBJ databases">
        <title>Tsukamurella conjunctivitidis sp. nov., Tsukamurella assacharolytica sp. nov. and Tsukamurella sputae sp. nov. isolated from patients with conjunctivitis, bacteraemia (lymphoma) and respiratory infection (sputum) in Hong Kong.</title>
        <authorList>
            <person name="Fok K.M.N."/>
            <person name="Fong J.Y.H."/>
        </authorList>
    </citation>
    <scope>NUCLEOTIDE SEQUENCE [LARGE SCALE GENOMIC DNA]</scope>
    <source>
        <strain evidence="11 12">HKU70</strain>
    </source>
</reference>
<keyword evidence="5 8" id="KW-0812">Transmembrane</keyword>
<evidence type="ECO:0000313" key="11">
    <source>
        <dbReference type="EMBL" id="TWS22221.1"/>
    </source>
</evidence>
<feature type="transmembrane region" description="Helical" evidence="8">
    <location>
        <begin position="94"/>
        <end position="112"/>
    </location>
</feature>
<keyword evidence="12" id="KW-1185">Reference proteome</keyword>
<evidence type="ECO:0000256" key="8">
    <source>
        <dbReference type="SAM" id="Phobius"/>
    </source>
</evidence>
<keyword evidence="6 8" id="KW-1133">Transmembrane helix</keyword>
<keyword evidence="3" id="KW-0328">Glycosyltransferase</keyword>
<comment type="subcellular location">
    <subcellularLocation>
        <location evidence="1">Cell membrane</location>
        <topology evidence="1">Multi-pass membrane protein</topology>
    </subcellularLocation>
</comment>
<evidence type="ECO:0000256" key="7">
    <source>
        <dbReference type="ARBA" id="ARBA00023136"/>
    </source>
</evidence>
<dbReference type="PANTHER" id="PTHR33908">
    <property type="entry name" value="MANNOSYLTRANSFERASE YKCB-RELATED"/>
    <property type="match status" value="1"/>
</dbReference>
<dbReference type="OrthoDB" id="5241882at2"/>
<feature type="transmembrane region" description="Helical" evidence="8">
    <location>
        <begin position="316"/>
        <end position="337"/>
    </location>
</feature>
<keyword evidence="7 8" id="KW-0472">Membrane</keyword>
<evidence type="ECO:0000256" key="4">
    <source>
        <dbReference type="ARBA" id="ARBA00022679"/>
    </source>
</evidence>
<evidence type="ECO:0000256" key="3">
    <source>
        <dbReference type="ARBA" id="ARBA00022676"/>
    </source>
</evidence>
<dbReference type="Pfam" id="PF13231">
    <property type="entry name" value="PMT_2"/>
    <property type="match status" value="1"/>
</dbReference>
<evidence type="ECO:0000256" key="1">
    <source>
        <dbReference type="ARBA" id="ARBA00004651"/>
    </source>
</evidence>
<dbReference type="GO" id="GO:0009103">
    <property type="term" value="P:lipopolysaccharide biosynthetic process"/>
    <property type="evidence" value="ECO:0007669"/>
    <property type="project" value="UniProtKB-ARBA"/>
</dbReference>
<evidence type="ECO:0000256" key="2">
    <source>
        <dbReference type="ARBA" id="ARBA00022475"/>
    </source>
</evidence>
<dbReference type="EMBL" id="VIGV01000011">
    <property type="protein sequence ID" value="TWS22221.1"/>
    <property type="molecule type" value="Genomic_DNA"/>
</dbReference>
<keyword evidence="2" id="KW-1003">Cell membrane</keyword>